<dbReference type="KEGG" id="pchm:VFPPC_14036"/>
<proteinExistence type="predicted"/>
<dbReference type="STRING" id="1380566.A0A179FJR5"/>
<reference evidence="2 3" key="1">
    <citation type="journal article" date="2016" name="PLoS Pathog.">
        <title>Biosynthesis of antibiotic leucinostatins in bio-control fungus Purpureocillium lilacinum and their inhibition on phytophthora revealed by genome mining.</title>
        <authorList>
            <person name="Wang G."/>
            <person name="Liu Z."/>
            <person name="Lin R."/>
            <person name="Li E."/>
            <person name="Mao Z."/>
            <person name="Ling J."/>
            <person name="Yang Y."/>
            <person name="Yin W.B."/>
            <person name="Xie B."/>
        </authorList>
    </citation>
    <scope>NUCLEOTIDE SEQUENCE [LARGE SCALE GENOMIC DNA]</scope>
    <source>
        <strain evidence="2">170</strain>
    </source>
</reference>
<feature type="compositionally biased region" description="Low complexity" evidence="1">
    <location>
        <begin position="7"/>
        <end position="16"/>
    </location>
</feature>
<dbReference type="EMBL" id="LSBJ02000005">
    <property type="protein sequence ID" value="OAQ65273.1"/>
    <property type="molecule type" value="Genomic_DNA"/>
</dbReference>
<dbReference type="Proteomes" id="UP000078397">
    <property type="component" value="Unassembled WGS sequence"/>
</dbReference>
<gene>
    <name evidence="2" type="ORF">VFPPC_14036</name>
</gene>
<organism evidence="2 3">
    <name type="scientific">Pochonia chlamydosporia 170</name>
    <dbReference type="NCBI Taxonomy" id="1380566"/>
    <lineage>
        <taxon>Eukaryota</taxon>
        <taxon>Fungi</taxon>
        <taxon>Dikarya</taxon>
        <taxon>Ascomycota</taxon>
        <taxon>Pezizomycotina</taxon>
        <taxon>Sordariomycetes</taxon>
        <taxon>Hypocreomycetidae</taxon>
        <taxon>Hypocreales</taxon>
        <taxon>Clavicipitaceae</taxon>
        <taxon>Pochonia</taxon>
    </lineage>
</organism>
<dbReference type="AlphaFoldDB" id="A0A179FJR5"/>
<sequence length="336" mass="36937">MSSMYQDRSGSRGTTSSDRKHKHHKGTGKPSKSRASEKSSSGLSWPTNAEVSFLFVVNQLEIQFGEDEDPCGSGMRRDEWLNVLPPENPMFYVPEGPHHVSQVMRFRNGEVTAAGPAYRWVRQQQYGEGCITMAAGGNEYALSKYKSASVFSCNPSLPIITLDGDARVNTAPEFHPLQFYHVVNSDTGVSQAAFSGHIFQPAAAQSDRSPVPAKFVAGINASWIASLVPDICRKRYGSAQSIGLSGQLGIVIGLMAFHARDGRRTINEVFLGREGHGGLWKGYRWRSNSLPIGYPDSELETPRGYLVHICLDPENRVGSTEETLSMLEWNSILVQG</sequence>
<keyword evidence="3" id="KW-1185">Reference proteome</keyword>
<feature type="region of interest" description="Disordered" evidence="1">
    <location>
        <begin position="1"/>
        <end position="44"/>
    </location>
</feature>
<evidence type="ECO:0000313" key="3">
    <source>
        <dbReference type="Proteomes" id="UP000078397"/>
    </source>
</evidence>
<evidence type="ECO:0000256" key="1">
    <source>
        <dbReference type="SAM" id="MobiDB-lite"/>
    </source>
</evidence>
<accession>A0A179FJR5</accession>
<protein>
    <submittedName>
        <fullName evidence="2">Uncharacterized protein</fullName>
    </submittedName>
</protein>
<comment type="caution">
    <text evidence="2">The sequence shown here is derived from an EMBL/GenBank/DDBJ whole genome shotgun (WGS) entry which is preliminary data.</text>
</comment>
<name>A0A179FJR5_METCM</name>
<evidence type="ECO:0000313" key="2">
    <source>
        <dbReference type="EMBL" id="OAQ65273.1"/>
    </source>
</evidence>
<dbReference type="RefSeq" id="XP_018142587.1">
    <property type="nucleotide sequence ID" value="XM_018291807.1"/>
</dbReference>
<dbReference type="OrthoDB" id="5243686at2759"/>
<dbReference type="GeneID" id="28855801"/>